<dbReference type="InterPro" id="IPR051459">
    <property type="entry name" value="Cytochrome_c-type_DH"/>
</dbReference>
<dbReference type="Proteomes" id="UP000235616">
    <property type="component" value="Unassembled WGS sequence"/>
</dbReference>
<keyword evidence="7 10" id="KW-0408">Iron</keyword>
<feature type="binding site" description="covalent" evidence="9">
    <location>
        <position position="55"/>
    </location>
    <ligand>
        <name>heme c</name>
        <dbReference type="ChEBI" id="CHEBI:61717"/>
        <label>1</label>
    </ligand>
</feature>
<evidence type="ECO:0000256" key="8">
    <source>
        <dbReference type="ARBA" id="ARBA00023136"/>
    </source>
</evidence>
<evidence type="ECO:0000256" key="3">
    <source>
        <dbReference type="ARBA" id="ARBA00022617"/>
    </source>
</evidence>
<keyword evidence="2" id="KW-1003">Cell membrane</keyword>
<evidence type="ECO:0000256" key="2">
    <source>
        <dbReference type="ARBA" id="ARBA00022475"/>
    </source>
</evidence>
<evidence type="ECO:0000259" key="12">
    <source>
        <dbReference type="PROSITE" id="PS51007"/>
    </source>
</evidence>
<sequence>MVSGSSARPLRRCFAWAALLCALAFPALCRADDTASAQLIARGKYLADLSDCAGCHTNAPTGNPPKPSPAFAGGLPMGSPFGTIWTSNITPDPVYGIGKYSYDDFVRAVRDGIAPGGKHLYPAMPFGSFVKISDDDMRALYAFFMHGVKPVAKPAPETKLPFPFNQRWVLAAWDSLMVPHSRYGPREDRSAEWNRGAYLVQAFGHCGACHTPRGVAYEERGYNEGDPLYLTGGTNDHWYAPNLTGDPDSGLGRFSEDDIVGFLRHGHGGGLVTFGSMVEVVEDSGQYMSDADLHAIATYLKSLPPRAKSGHVDTDPAKGEATVNILRTGSVEYPGAGIYNAFCARCHEADGQGQPGKFPRLAGNPIVVAPHATSLIRLLINGGQSPHTIGGPKPERMPSFIGKLNDTEMARVLTFVRNAWGNQARPVTPDEVEGLRKKLHR</sequence>
<evidence type="ECO:0000256" key="9">
    <source>
        <dbReference type="PIRSR" id="PIRSR000018-50"/>
    </source>
</evidence>
<feature type="binding site" description="covalent" evidence="9">
    <location>
        <position position="206"/>
    </location>
    <ligand>
        <name>heme c</name>
        <dbReference type="ChEBI" id="CHEBI:61717"/>
        <label>2</label>
    </ligand>
</feature>
<dbReference type="GO" id="GO:0016614">
    <property type="term" value="F:oxidoreductase activity, acting on CH-OH group of donors"/>
    <property type="evidence" value="ECO:0007669"/>
    <property type="project" value="InterPro"/>
</dbReference>
<gene>
    <name evidence="13" type="ORF">C0Z18_27885</name>
</gene>
<dbReference type="PANTHER" id="PTHR35008:SF8">
    <property type="entry name" value="ALCOHOL DEHYDROGENASE CYTOCHROME C SUBUNIT"/>
    <property type="match status" value="1"/>
</dbReference>
<feature type="binding site" description="axial binding residue" evidence="10">
    <location>
        <position position="210"/>
    </location>
    <ligand>
        <name>heme c</name>
        <dbReference type="ChEBI" id="CHEBI:61717"/>
        <label>2</label>
    </ligand>
    <ligandPart>
        <name>Fe</name>
        <dbReference type="ChEBI" id="CHEBI:18248"/>
    </ligandPart>
</feature>
<feature type="binding site" description="covalent" evidence="9">
    <location>
        <position position="343"/>
    </location>
    <ligand>
        <name>heme c</name>
        <dbReference type="ChEBI" id="CHEBI:61717"/>
        <label>3</label>
    </ligand>
</feature>
<feature type="binding site" description="covalent" evidence="9">
    <location>
        <position position="346"/>
    </location>
    <ligand>
        <name>heme c</name>
        <dbReference type="ChEBI" id="CHEBI:61717"/>
        <label>3</label>
    </ligand>
</feature>
<evidence type="ECO:0000256" key="7">
    <source>
        <dbReference type="ARBA" id="ARBA00023004"/>
    </source>
</evidence>
<feature type="binding site" description="covalent" evidence="9">
    <location>
        <position position="52"/>
    </location>
    <ligand>
        <name>heme c</name>
        <dbReference type="ChEBI" id="CHEBI:61717"/>
        <label>1</label>
    </ligand>
</feature>
<evidence type="ECO:0000256" key="1">
    <source>
        <dbReference type="ARBA" id="ARBA00004236"/>
    </source>
</evidence>
<name>A0A2N7VDU9_9BURK</name>
<dbReference type="Pfam" id="PF00034">
    <property type="entry name" value="Cytochrom_C"/>
    <property type="match status" value="1"/>
</dbReference>
<protein>
    <submittedName>
        <fullName evidence="13">Alcohol dehydrogenase</fullName>
    </submittedName>
</protein>
<evidence type="ECO:0000313" key="13">
    <source>
        <dbReference type="EMBL" id="PMS15326.1"/>
    </source>
</evidence>
<dbReference type="GO" id="GO:0005886">
    <property type="term" value="C:plasma membrane"/>
    <property type="evidence" value="ECO:0007669"/>
    <property type="project" value="UniProtKB-SubCell"/>
</dbReference>
<feature type="binding site" description="covalent" evidence="9">
    <location>
        <position position="209"/>
    </location>
    <ligand>
        <name>heme c</name>
        <dbReference type="ChEBI" id="CHEBI:61717"/>
        <label>2</label>
    </ligand>
</feature>
<dbReference type="InterPro" id="IPR036909">
    <property type="entry name" value="Cyt_c-like_dom_sf"/>
</dbReference>
<dbReference type="PIRSF" id="PIRSF000018">
    <property type="entry name" value="Mb_ADH_cyt_c"/>
    <property type="match status" value="1"/>
</dbReference>
<dbReference type="InterPro" id="IPR014353">
    <property type="entry name" value="Membr-bd_ADH_cyt_c"/>
</dbReference>
<feature type="domain" description="Cytochrome c" evidence="12">
    <location>
        <begin position="38"/>
        <end position="148"/>
    </location>
</feature>
<evidence type="ECO:0000256" key="4">
    <source>
        <dbReference type="ARBA" id="ARBA00022723"/>
    </source>
</evidence>
<dbReference type="GO" id="GO:0005506">
    <property type="term" value="F:iron ion binding"/>
    <property type="evidence" value="ECO:0007669"/>
    <property type="project" value="InterPro"/>
</dbReference>
<keyword evidence="8" id="KW-0472">Membrane</keyword>
<feature type="signal peptide" evidence="11">
    <location>
        <begin position="1"/>
        <end position="31"/>
    </location>
</feature>
<keyword evidence="3 9" id="KW-0349">Heme</keyword>
<dbReference type="Gene3D" id="1.10.760.10">
    <property type="entry name" value="Cytochrome c-like domain"/>
    <property type="match status" value="3"/>
</dbReference>
<dbReference type="GO" id="GO:0020037">
    <property type="term" value="F:heme binding"/>
    <property type="evidence" value="ECO:0007669"/>
    <property type="project" value="InterPro"/>
</dbReference>
<dbReference type="OrthoDB" id="9809720at2"/>
<keyword evidence="6" id="KW-0677">Repeat</keyword>
<keyword evidence="5 11" id="KW-0732">Signal</keyword>
<comment type="cofactor">
    <cofactor evidence="9">
        <name>heme c</name>
        <dbReference type="ChEBI" id="CHEBI:61717"/>
    </cofactor>
    <text evidence="9">Binds 3 heme c groups covalently per subunit.</text>
</comment>
<evidence type="ECO:0000256" key="6">
    <source>
        <dbReference type="ARBA" id="ARBA00022737"/>
    </source>
</evidence>
<evidence type="ECO:0000256" key="11">
    <source>
        <dbReference type="SAM" id="SignalP"/>
    </source>
</evidence>
<dbReference type="PANTHER" id="PTHR35008">
    <property type="entry name" value="BLL4482 PROTEIN-RELATED"/>
    <property type="match status" value="1"/>
</dbReference>
<dbReference type="RefSeq" id="WP_102648672.1">
    <property type="nucleotide sequence ID" value="NZ_PNYA01000033.1"/>
</dbReference>
<keyword evidence="4 10" id="KW-0479">Metal-binding</keyword>
<evidence type="ECO:0000313" key="14">
    <source>
        <dbReference type="Proteomes" id="UP000235616"/>
    </source>
</evidence>
<dbReference type="InterPro" id="IPR009056">
    <property type="entry name" value="Cyt_c-like_dom"/>
</dbReference>
<dbReference type="PROSITE" id="PS51007">
    <property type="entry name" value="CYTC"/>
    <property type="match status" value="3"/>
</dbReference>
<feature type="domain" description="Cytochrome c" evidence="12">
    <location>
        <begin position="191"/>
        <end position="304"/>
    </location>
</feature>
<dbReference type="GO" id="GO:0009055">
    <property type="term" value="F:electron transfer activity"/>
    <property type="evidence" value="ECO:0007669"/>
    <property type="project" value="InterPro"/>
</dbReference>
<evidence type="ECO:0000256" key="10">
    <source>
        <dbReference type="PIRSR" id="PIRSR000018-51"/>
    </source>
</evidence>
<proteinExistence type="predicted"/>
<feature type="chain" id="PRO_5014886048" evidence="11">
    <location>
        <begin position="32"/>
        <end position="441"/>
    </location>
</feature>
<comment type="caution">
    <text evidence="13">The sequence shown here is derived from an EMBL/GenBank/DDBJ whole genome shotgun (WGS) entry which is preliminary data.</text>
</comment>
<dbReference type="SUPFAM" id="SSF46626">
    <property type="entry name" value="Cytochrome c"/>
    <property type="match status" value="3"/>
</dbReference>
<evidence type="ECO:0000256" key="5">
    <source>
        <dbReference type="ARBA" id="ARBA00022729"/>
    </source>
</evidence>
<organism evidence="13 14">
    <name type="scientific">Trinickia dabaoshanensis</name>
    <dbReference type="NCBI Taxonomy" id="564714"/>
    <lineage>
        <taxon>Bacteria</taxon>
        <taxon>Pseudomonadati</taxon>
        <taxon>Pseudomonadota</taxon>
        <taxon>Betaproteobacteria</taxon>
        <taxon>Burkholderiales</taxon>
        <taxon>Burkholderiaceae</taxon>
        <taxon>Trinickia</taxon>
    </lineage>
</organism>
<keyword evidence="14" id="KW-1185">Reference proteome</keyword>
<feature type="binding site" description="axial binding residue" evidence="10">
    <location>
        <position position="347"/>
    </location>
    <ligand>
        <name>heme c</name>
        <dbReference type="ChEBI" id="CHEBI:61717"/>
        <label>3</label>
    </ligand>
    <ligandPart>
        <name>Fe</name>
        <dbReference type="ChEBI" id="CHEBI:18248"/>
    </ligandPart>
</feature>
<comment type="subcellular location">
    <subcellularLocation>
        <location evidence="1">Cell membrane</location>
    </subcellularLocation>
</comment>
<reference evidence="13 14" key="1">
    <citation type="submission" date="2018-01" db="EMBL/GenBank/DDBJ databases">
        <title>Whole genome analyses suggest that Burkholderia sensu lato contains two further novel genera in the rhizoxinica-symbiotica group Mycetohabitans gen. nov., and Trinickia gen. nov.: implications for the evolution of diazotrophy and nodulation in the Burkholderiaceae.</title>
        <authorList>
            <person name="Estrada-de los Santos P."/>
            <person name="Palmer M."/>
            <person name="Chavez-Ramirez B."/>
            <person name="Beukes C."/>
            <person name="Steenkamp E.T."/>
            <person name="Hirsch A.M."/>
            <person name="Manyaka P."/>
            <person name="Maluk M."/>
            <person name="Lafos M."/>
            <person name="Crook M."/>
            <person name="Gross E."/>
            <person name="Simon M.F."/>
            <person name="Bueno dos Reis Junior F."/>
            <person name="Poole P.S."/>
            <person name="Venter S.N."/>
            <person name="James E.K."/>
        </authorList>
    </citation>
    <scope>NUCLEOTIDE SEQUENCE [LARGE SCALE GENOMIC DNA]</scope>
    <source>
        <strain evidence="13 14">GIMN1.004</strain>
    </source>
</reference>
<accession>A0A2N7VDU9</accession>
<dbReference type="AlphaFoldDB" id="A0A2N7VDU9"/>
<feature type="domain" description="Cytochrome c" evidence="12">
    <location>
        <begin position="314"/>
        <end position="420"/>
    </location>
</feature>
<dbReference type="EMBL" id="PNYA01000033">
    <property type="protein sequence ID" value="PMS15326.1"/>
    <property type="molecule type" value="Genomic_DNA"/>
</dbReference>
<feature type="binding site" description="axial binding residue" evidence="10">
    <location>
        <position position="56"/>
    </location>
    <ligand>
        <name>heme c</name>
        <dbReference type="ChEBI" id="CHEBI:61717"/>
        <label>1</label>
    </ligand>
    <ligandPart>
        <name>Fe</name>
        <dbReference type="ChEBI" id="CHEBI:18248"/>
    </ligandPart>
</feature>